<name>A0A3B0YBR1_9ZZZZ</name>
<dbReference type="EMBL" id="UOFL01000056">
    <property type="protein sequence ID" value="VAW74250.1"/>
    <property type="molecule type" value="Genomic_DNA"/>
</dbReference>
<reference evidence="3" key="1">
    <citation type="submission" date="2018-06" db="EMBL/GenBank/DDBJ databases">
        <authorList>
            <person name="Zhirakovskaya E."/>
        </authorList>
    </citation>
    <scope>NUCLEOTIDE SEQUENCE</scope>
</reference>
<feature type="domain" description="Band 7" evidence="2">
    <location>
        <begin position="8"/>
        <end position="189"/>
    </location>
</feature>
<feature type="coiled-coil region" evidence="1">
    <location>
        <begin position="215"/>
        <end position="242"/>
    </location>
</feature>
<accession>A0A3B0YBR1</accession>
<dbReference type="Gene3D" id="3.30.479.30">
    <property type="entry name" value="Band 7 domain"/>
    <property type="match status" value="1"/>
</dbReference>
<evidence type="ECO:0000256" key="1">
    <source>
        <dbReference type="SAM" id="Coils"/>
    </source>
</evidence>
<keyword evidence="1" id="KW-0175">Coiled coil</keyword>
<gene>
    <name evidence="3" type="ORF">MNBD_GAMMA12-3504</name>
</gene>
<proteinExistence type="predicted"/>
<dbReference type="AlphaFoldDB" id="A0A3B0YBR1"/>
<organism evidence="3">
    <name type="scientific">hydrothermal vent metagenome</name>
    <dbReference type="NCBI Taxonomy" id="652676"/>
    <lineage>
        <taxon>unclassified sequences</taxon>
        <taxon>metagenomes</taxon>
        <taxon>ecological metagenomes</taxon>
    </lineage>
</organism>
<dbReference type="Pfam" id="PF01145">
    <property type="entry name" value="Band_7"/>
    <property type="match status" value="1"/>
</dbReference>
<evidence type="ECO:0000313" key="3">
    <source>
        <dbReference type="EMBL" id="VAW74250.1"/>
    </source>
</evidence>
<dbReference type="InterPro" id="IPR036013">
    <property type="entry name" value="Band_7/SPFH_dom_sf"/>
</dbReference>
<dbReference type="InterPro" id="IPR001107">
    <property type="entry name" value="Band_7"/>
</dbReference>
<evidence type="ECO:0000259" key="2">
    <source>
        <dbReference type="Pfam" id="PF01145"/>
    </source>
</evidence>
<dbReference type="SUPFAM" id="SSF117892">
    <property type="entry name" value="Band 7/SPFH domain"/>
    <property type="match status" value="1"/>
</dbReference>
<protein>
    <submittedName>
        <fullName evidence="3">NrtR-regulated hypothetical NrtX, Band 7 protein domain</fullName>
    </submittedName>
</protein>
<sequence length="336" mass="38092">MFYFKYIKADPNTCIMLYKSGKIVREGRGQSFFYFAPTSFLAAIPVGSQEVPFMLQEVTRDFQEITVQGQFIYRVVDARKLSELMNYSLKPDGKTYESDDPKKLPTRIMNLVQIRARSMVQKMDLREVLGASENLVNTLKQELSDSDVLESMGVSVMDIAIMAIKPTPETSRALEASAREKLLQEADEAIYIRRNASVEQERSIKENELLTDIAIEHKKREIEETKREAKRAIQEKDHVIHQEKLEGDITLEDQRKALVEITSANSRKEADDKAYAVSASMEAMAKVDPRILEAITSASMNPEQMISQAFRELAKSSGKIGELNISPDLLQSLTRN</sequence>